<evidence type="ECO:0000256" key="1">
    <source>
        <dbReference type="SAM" id="MobiDB-lite"/>
    </source>
</evidence>
<evidence type="ECO:0000313" key="4">
    <source>
        <dbReference type="EMBL" id="OAM88492.1"/>
    </source>
</evidence>
<comment type="caution">
    <text evidence="4">The sequence shown here is derived from an EMBL/GenBank/DDBJ whole genome shotgun (WGS) entry which is preliminary data.</text>
</comment>
<name>A0A178IEQ8_9BACT</name>
<evidence type="ECO:0000256" key="2">
    <source>
        <dbReference type="SAM" id="SignalP"/>
    </source>
</evidence>
<dbReference type="PANTHER" id="PTHR34819">
    <property type="entry name" value="LARGE CYSTEINE-RICH PERIPLASMIC PROTEIN OMCB"/>
    <property type="match status" value="1"/>
</dbReference>
<feature type="signal peptide" evidence="2">
    <location>
        <begin position="1"/>
        <end position="21"/>
    </location>
</feature>
<keyword evidence="2" id="KW-0732">Signal</keyword>
<evidence type="ECO:0000259" key="3">
    <source>
        <dbReference type="Pfam" id="PF01345"/>
    </source>
</evidence>
<dbReference type="Gene3D" id="2.60.40.10">
    <property type="entry name" value="Immunoglobulins"/>
    <property type="match status" value="1"/>
</dbReference>
<dbReference type="PANTHER" id="PTHR34819:SF3">
    <property type="entry name" value="CELL SURFACE PROTEIN"/>
    <property type="match status" value="1"/>
</dbReference>
<dbReference type="InterPro" id="IPR051172">
    <property type="entry name" value="Chlamydia_OmcB"/>
</dbReference>
<gene>
    <name evidence="4" type="ORF">AW736_16795</name>
</gene>
<feature type="chain" id="PRO_5008088694" description="DUF11 domain-containing protein" evidence="2">
    <location>
        <begin position="22"/>
        <end position="540"/>
    </location>
</feature>
<dbReference type="Gene3D" id="2.60.40.1170">
    <property type="entry name" value="Mu homology domain, subdomain B"/>
    <property type="match status" value="1"/>
</dbReference>
<feature type="region of interest" description="Disordered" evidence="1">
    <location>
        <begin position="25"/>
        <end position="59"/>
    </location>
</feature>
<feature type="domain" description="DUF11" evidence="3">
    <location>
        <begin position="430"/>
        <end position="520"/>
    </location>
</feature>
<dbReference type="InterPro" id="IPR013783">
    <property type="entry name" value="Ig-like_fold"/>
</dbReference>
<dbReference type="EMBL" id="LRRQ01000127">
    <property type="protein sequence ID" value="OAM88492.1"/>
    <property type="molecule type" value="Genomic_DNA"/>
</dbReference>
<feature type="domain" description="DUF11" evidence="3">
    <location>
        <begin position="313"/>
        <end position="409"/>
    </location>
</feature>
<organism evidence="4 5">
    <name type="scientific">Termitidicoccus mucosus</name>
    <dbReference type="NCBI Taxonomy" id="1184151"/>
    <lineage>
        <taxon>Bacteria</taxon>
        <taxon>Pseudomonadati</taxon>
        <taxon>Verrucomicrobiota</taxon>
        <taxon>Opitutia</taxon>
        <taxon>Opitutales</taxon>
        <taxon>Opitutaceae</taxon>
        <taxon>Termitidicoccus</taxon>
    </lineage>
</organism>
<reference evidence="4 5" key="1">
    <citation type="submission" date="2016-01" db="EMBL/GenBank/DDBJ databases">
        <title>High potential of lignocellulose degradation of a new Verrucomicrobia species.</title>
        <authorList>
            <person name="Wang Y."/>
            <person name="Shi Y."/>
            <person name="Qiu Z."/>
            <person name="Liu S."/>
            <person name="Yang H."/>
        </authorList>
    </citation>
    <scope>NUCLEOTIDE SEQUENCE [LARGE SCALE GENOMIC DNA]</scope>
    <source>
        <strain evidence="4 5">TSB47</strain>
    </source>
</reference>
<feature type="domain" description="DUF11" evidence="3">
    <location>
        <begin position="209"/>
        <end position="295"/>
    </location>
</feature>
<keyword evidence="5" id="KW-1185">Reference proteome</keyword>
<dbReference type="STRING" id="1184151.AW736_16795"/>
<sequence>MRALRSLALGLTVLFTASLSAKPPAQNYPQYPHRDGTAQTTVTAQPATSTQTSSYSSSYTSASSSESSAAAASATSSSSAASSSAVAGAALGSRFDSNLYTVEKILVSAPGQVGAEYSYILRVTALANITDVNISETLPDGLDLVSTTPQATRDGRILRWAALPSMSAGQVEEKTIVVKPTREGDFLTTSKVCIDPVVILPLRAGTPRLALTKTGPATAEVGSQFAYDITVTNNGTADANDVVIVDNLPSGLSSSSATTFPVGTLAAGQSRTVSVPVTADSAGEYVNNASVTASNAAATAASAPTRIVTSRIKVEKTGPERLFVYGDATYNITVTNDGDVALENITVTDNLPKNVTLVSASGTPSNQSKDRVVWTIPNLAPGQSLTDSVTISSSQPQTTTNSVTARASNAKVSDTASATTIWEGAPGVLTEIVDNVDPIRVGNEVVYTITITNQGTFREVNSQVRVVFSDEITPVSVTDQTATINGKEVVLPDVVIKPKGKTQFKIHAKAAQSGVATTRLEFNSSFLPRPMVKEETTFVY</sequence>
<dbReference type="NCBIfam" id="TIGR01451">
    <property type="entry name" value="B_ant_repeat"/>
    <property type="match status" value="2"/>
</dbReference>
<evidence type="ECO:0000313" key="5">
    <source>
        <dbReference type="Proteomes" id="UP000078486"/>
    </source>
</evidence>
<proteinExistence type="predicted"/>
<dbReference type="AlphaFoldDB" id="A0A178IEQ8"/>
<protein>
    <recommendedName>
        <fullName evidence="3">DUF11 domain-containing protein</fullName>
    </recommendedName>
</protein>
<dbReference type="InterPro" id="IPR047589">
    <property type="entry name" value="DUF11_rpt"/>
</dbReference>
<dbReference type="Proteomes" id="UP000078486">
    <property type="component" value="Unassembled WGS sequence"/>
</dbReference>
<accession>A0A178IEQ8</accession>
<feature type="compositionally biased region" description="Low complexity" evidence="1">
    <location>
        <begin position="37"/>
        <end position="59"/>
    </location>
</feature>
<dbReference type="InterPro" id="IPR001434">
    <property type="entry name" value="OmcB-like_DUF11"/>
</dbReference>
<dbReference type="RefSeq" id="WP_068771443.1">
    <property type="nucleotide sequence ID" value="NZ_CP109796.1"/>
</dbReference>
<dbReference type="Pfam" id="PF01345">
    <property type="entry name" value="DUF11"/>
    <property type="match status" value="3"/>
</dbReference>